<feature type="chain" id="PRO_5012209928" evidence="1">
    <location>
        <begin position="16"/>
        <end position="160"/>
    </location>
</feature>
<name>A0A1R1WXL8_9FUNG</name>
<sequence>MGIGKLFLCFVSLYAINLSSKTKLNLSRLLKAYSENALSNLNSVSVLASCNSTKTIIDLDCYLLGCVDINSHLKSKKNKRSNQNNSVHDADSNIQNDIIIKEDYLNTTLKLGSQSKELVLHVDTNRKPAINVYTNLYFTTIEEVCDYYSEGRHAYKMSLS</sequence>
<proteinExistence type="predicted"/>
<evidence type="ECO:0000256" key="1">
    <source>
        <dbReference type="SAM" id="SignalP"/>
    </source>
</evidence>
<dbReference type="Gene3D" id="3.40.630.30">
    <property type="match status" value="1"/>
</dbReference>
<accession>A0A1R1WXL8</accession>
<feature type="signal peptide" evidence="1">
    <location>
        <begin position="1"/>
        <end position="15"/>
    </location>
</feature>
<gene>
    <name evidence="2" type="ORF">AYI70_g12405</name>
</gene>
<organism evidence="2 3">
    <name type="scientific">Smittium culicis</name>
    <dbReference type="NCBI Taxonomy" id="133412"/>
    <lineage>
        <taxon>Eukaryota</taxon>
        <taxon>Fungi</taxon>
        <taxon>Fungi incertae sedis</taxon>
        <taxon>Zoopagomycota</taxon>
        <taxon>Kickxellomycotina</taxon>
        <taxon>Harpellomycetes</taxon>
        <taxon>Harpellales</taxon>
        <taxon>Legeriomycetaceae</taxon>
        <taxon>Smittium</taxon>
    </lineage>
</organism>
<keyword evidence="3" id="KW-1185">Reference proteome</keyword>
<comment type="caution">
    <text evidence="2">The sequence shown here is derived from an EMBL/GenBank/DDBJ whole genome shotgun (WGS) entry which is preliminary data.</text>
</comment>
<protein>
    <submittedName>
        <fullName evidence="2">Uncharacterized protein</fullName>
    </submittedName>
</protein>
<dbReference type="Proteomes" id="UP000187283">
    <property type="component" value="Unassembled WGS sequence"/>
</dbReference>
<dbReference type="OrthoDB" id="41532at2759"/>
<reference evidence="2 3" key="1">
    <citation type="submission" date="2017-01" db="EMBL/GenBank/DDBJ databases">
        <authorList>
            <person name="Mah S.A."/>
            <person name="Swanson W.J."/>
            <person name="Moy G.W."/>
            <person name="Vacquier V.D."/>
        </authorList>
    </citation>
    <scope>NUCLEOTIDE SEQUENCE [LARGE SCALE GENOMIC DNA]</scope>
    <source>
        <strain evidence="2 3">GSMNP</strain>
    </source>
</reference>
<keyword evidence="1" id="KW-0732">Signal</keyword>
<evidence type="ECO:0000313" key="2">
    <source>
        <dbReference type="EMBL" id="OMJ07120.1"/>
    </source>
</evidence>
<dbReference type="AlphaFoldDB" id="A0A1R1WXL8"/>
<evidence type="ECO:0000313" key="3">
    <source>
        <dbReference type="Proteomes" id="UP000187283"/>
    </source>
</evidence>
<dbReference type="EMBL" id="LSSN01006111">
    <property type="protein sequence ID" value="OMJ07120.1"/>
    <property type="molecule type" value="Genomic_DNA"/>
</dbReference>